<dbReference type="AlphaFoldDB" id="A0A225AS87"/>
<dbReference type="EMBL" id="LFMY01000001">
    <property type="protein sequence ID" value="OKL64461.1"/>
    <property type="molecule type" value="Genomic_DNA"/>
</dbReference>
<dbReference type="OrthoDB" id="5207033at2759"/>
<dbReference type="InterPro" id="IPR045863">
    <property type="entry name" value="CorA_TM1_TM2"/>
</dbReference>
<comment type="subcellular location">
    <subcellularLocation>
        <location evidence="1">Membrane</location>
        <topology evidence="1">Multi-pass membrane protein</topology>
    </subcellularLocation>
</comment>
<evidence type="ECO:0000256" key="2">
    <source>
        <dbReference type="ARBA" id="ARBA00022692"/>
    </source>
</evidence>
<dbReference type="STRING" id="1441469.A0A225AS87"/>
<evidence type="ECO:0000256" key="6">
    <source>
        <dbReference type="SAM" id="Phobius"/>
    </source>
</evidence>
<comment type="caution">
    <text evidence="7">The sequence shown here is derived from an EMBL/GenBank/DDBJ whole genome shotgun (WGS) entry which is preliminary data.</text>
</comment>
<name>A0A225AS87_TALAT</name>
<dbReference type="SUPFAM" id="SSF144083">
    <property type="entry name" value="Magnesium transport protein CorA, transmembrane region"/>
    <property type="match status" value="1"/>
</dbReference>
<feature type="region of interest" description="Disordered" evidence="5">
    <location>
        <begin position="1"/>
        <end position="24"/>
    </location>
</feature>
<gene>
    <name evidence="7" type="ORF">UA08_00999</name>
</gene>
<evidence type="ECO:0000256" key="1">
    <source>
        <dbReference type="ARBA" id="ARBA00004141"/>
    </source>
</evidence>
<feature type="transmembrane region" description="Helical" evidence="6">
    <location>
        <begin position="317"/>
        <end position="338"/>
    </location>
</feature>
<dbReference type="InterPro" id="IPR002523">
    <property type="entry name" value="MgTranspt_CorA/ZnTranspt_ZntB"/>
</dbReference>
<organism evidence="7 8">
    <name type="scientific">Talaromyces atroroseus</name>
    <dbReference type="NCBI Taxonomy" id="1441469"/>
    <lineage>
        <taxon>Eukaryota</taxon>
        <taxon>Fungi</taxon>
        <taxon>Dikarya</taxon>
        <taxon>Ascomycota</taxon>
        <taxon>Pezizomycotina</taxon>
        <taxon>Eurotiomycetes</taxon>
        <taxon>Eurotiomycetidae</taxon>
        <taxon>Eurotiales</taxon>
        <taxon>Trichocomaceae</taxon>
        <taxon>Talaromyces</taxon>
        <taxon>Talaromyces sect. Trachyspermi</taxon>
    </lineage>
</organism>
<dbReference type="GeneID" id="31000754"/>
<keyword evidence="3 6" id="KW-1133">Transmembrane helix</keyword>
<evidence type="ECO:0000313" key="7">
    <source>
        <dbReference type="EMBL" id="OKL64461.1"/>
    </source>
</evidence>
<reference evidence="7 8" key="1">
    <citation type="submission" date="2015-06" db="EMBL/GenBank/DDBJ databases">
        <title>Talaromyces atroroseus IBT 11181 draft genome.</title>
        <authorList>
            <person name="Rasmussen K.B."/>
            <person name="Rasmussen S."/>
            <person name="Petersen B."/>
            <person name="Sicheritz-Ponten T."/>
            <person name="Mortensen U.H."/>
            <person name="Thrane U."/>
        </authorList>
    </citation>
    <scope>NUCLEOTIDE SEQUENCE [LARGE SCALE GENOMIC DNA]</scope>
    <source>
        <strain evidence="7 8">IBT 11181</strain>
    </source>
</reference>
<proteinExistence type="predicted"/>
<evidence type="ECO:0000256" key="3">
    <source>
        <dbReference type="ARBA" id="ARBA00022989"/>
    </source>
</evidence>
<evidence type="ECO:0000313" key="8">
    <source>
        <dbReference type="Proteomes" id="UP000214365"/>
    </source>
</evidence>
<keyword evidence="4 6" id="KW-0472">Membrane</keyword>
<evidence type="ECO:0000256" key="4">
    <source>
        <dbReference type="ARBA" id="ARBA00023136"/>
    </source>
</evidence>
<dbReference type="Pfam" id="PF01544">
    <property type="entry name" value="CorA"/>
    <property type="match status" value="1"/>
</dbReference>
<dbReference type="GO" id="GO:0046873">
    <property type="term" value="F:metal ion transmembrane transporter activity"/>
    <property type="evidence" value="ECO:0007669"/>
    <property type="project" value="InterPro"/>
</dbReference>
<evidence type="ECO:0000256" key="5">
    <source>
        <dbReference type="SAM" id="MobiDB-lite"/>
    </source>
</evidence>
<sequence length="398" mass="45882">MVDTGAQSMPLGLLASPTSRQSGDTVTADNVRFFDEDVWIKLCKNFFANKPAFDGFQSSADLKSFFPSSFWRIIDDDLNGAFGIEHHGETPGLLYGLWDKLQILTSPRHFARPYNDPFLWHALLIEELRDIYDTSVWELRHVVREWEKTRREEPDIEILNEIGRHLIHGNEVLNVADDTIDSVIYQHKLLHERQATEPMDTTENKVHDIVYTTVQDKLFTLRKDIKAINARAVTLFERLRHEINLAYHVAARNTTQISIDIAKIARRDNATMKALAFIGVLYLPGTFISGIFGSNFFNYNPPDSSSNNSDWNMSDKFWIYWAITIPVTMFTVLLWIVLDDTMEMYESLVSRVRAASRDIWSQIRVGKQPNTDMRGDVQAGFIDVTSWWIRRPSGVYVN</sequence>
<dbReference type="Proteomes" id="UP000214365">
    <property type="component" value="Unassembled WGS sequence"/>
</dbReference>
<dbReference type="GO" id="GO:0016020">
    <property type="term" value="C:membrane"/>
    <property type="evidence" value="ECO:0007669"/>
    <property type="project" value="UniProtKB-SubCell"/>
</dbReference>
<dbReference type="Gene3D" id="1.20.58.340">
    <property type="entry name" value="Magnesium transport protein CorA, transmembrane region"/>
    <property type="match status" value="1"/>
</dbReference>
<accession>A0A225AS87</accession>
<keyword evidence="2 6" id="KW-0812">Transmembrane</keyword>
<keyword evidence="8" id="KW-1185">Reference proteome</keyword>
<dbReference type="RefSeq" id="XP_020124582.1">
    <property type="nucleotide sequence ID" value="XM_020260866.1"/>
</dbReference>
<protein>
    <submittedName>
        <fullName evidence="7">Uncharacterized protein</fullName>
    </submittedName>
</protein>
<feature type="transmembrane region" description="Helical" evidence="6">
    <location>
        <begin position="274"/>
        <end position="297"/>
    </location>
</feature>